<sequence>MKVPTPAYRCALARLQPDPRPDPEQIKREGWRDQQILVISPDDARLDWVERELLRRIGDRLYGAKEHRHG</sequence>
<dbReference type="RefSeq" id="WP_084337138.1">
    <property type="nucleotide sequence ID" value="NZ_FNFD01000009.1"/>
</dbReference>
<evidence type="ECO:0000313" key="2">
    <source>
        <dbReference type="Proteomes" id="UP000198706"/>
    </source>
</evidence>
<dbReference type="STRING" id="137658.SAMN05216186_109128"/>
<accession>A0A1G9DWE0</accession>
<evidence type="ECO:0000313" key="1">
    <source>
        <dbReference type="EMBL" id="SDK68130.1"/>
    </source>
</evidence>
<gene>
    <name evidence="1" type="ORF">SAMN05216186_109128</name>
</gene>
<protein>
    <submittedName>
        <fullName evidence="1">Uncharacterized protein</fullName>
    </submittedName>
</protein>
<keyword evidence="2" id="KW-1185">Reference proteome</keyword>
<reference evidence="1 2" key="1">
    <citation type="submission" date="2016-10" db="EMBL/GenBank/DDBJ databases">
        <authorList>
            <person name="de Groot N.N."/>
        </authorList>
    </citation>
    <scope>NUCLEOTIDE SEQUENCE [LARGE SCALE GENOMIC DNA]</scope>
    <source>
        <strain evidence="1 2">JCM 21544</strain>
    </source>
</reference>
<dbReference type="EMBL" id="FNFD01000009">
    <property type="protein sequence ID" value="SDK68130.1"/>
    <property type="molecule type" value="Genomic_DNA"/>
</dbReference>
<dbReference type="Proteomes" id="UP000198706">
    <property type="component" value="Unassembled WGS sequence"/>
</dbReference>
<dbReference type="AlphaFoldDB" id="A0A1G9DWE0"/>
<proteinExistence type="predicted"/>
<name>A0A1G9DWE0_9PSED</name>
<organism evidence="1 2">
    <name type="scientific">Pseudomonas indica</name>
    <dbReference type="NCBI Taxonomy" id="137658"/>
    <lineage>
        <taxon>Bacteria</taxon>
        <taxon>Pseudomonadati</taxon>
        <taxon>Pseudomonadota</taxon>
        <taxon>Gammaproteobacteria</taxon>
        <taxon>Pseudomonadales</taxon>
        <taxon>Pseudomonadaceae</taxon>
        <taxon>Pseudomonas</taxon>
    </lineage>
</organism>